<gene>
    <name evidence="1" type="ORF">G6N73_26070</name>
</gene>
<evidence type="ECO:0000313" key="2">
    <source>
        <dbReference type="Proteomes" id="UP001642900"/>
    </source>
</evidence>
<name>A0A6G4WIC8_9HYPH</name>
<sequence>MTWNSPTDCEPPFNKPSGPDLGFLRLYGDVVGSLKAKALFFNLEKRVALLSEPQFLPHYDAIIGVVAERMRTLPDVVADTTLLEIQALFASGVARERRADRGDLLEFDAFLPPEKRPNSYQVTSGGGLWRRYLDPDEQQIRDRALIGVPFSSQKLMAAWFSPVMGQNRSTAT</sequence>
<evidence type="ECO:0000313" key="1">
    <source>
        <dbReference type="EMBL" id="NGO54552.1"/>
    </source>
</evidence>
<accession>A0A6G4WIC8</accession>
<comment type="caution">
    <text evidence="1">The sequence shown here is derived from an EMBL/GenBank/DDBJ whole genome shotgun (WGS) entry which is preliminary data.</text>
</comment>
<dbReference type="EMBL" id="JAAKZF010000056">
    <property type="protein sequence ID" value="NGO54552.1"/>
    <property type="molecule type" value="Genomic_DNA"/>
</dbReference>
<keyword evidence="2" id="KW-1185">Reference proteome</keyword>
<dbReference type="AlphaFoldDB" id="A0A6G4WIC8"/>
<protein>
    <submittedName>
        <fullName evidence="1">Uncharacterized protein</fullName>
    </submittedName>
</protein>
<organism evidence="1 2">
    <name type="scientific">Allomesorhizobium camelthorni</name>
    <dbReference type="NCBI Taxonomy" id="475069"/>
    <lineage>
        <taxon>Bacteria</taxon>
        <taxon>Pseudomonadati</taxon>
        <taxon>Pseudomonadota</taxon>
        <taxon>Alphaproteobacteria</taxon>
        <taxon>Hyphomicrobiales</taxon>
        <taxon>Phyllobacteriaceae</taxon>
        <taxon>Allomesorhizobium</taxon>
    </lineage>
</organism>
<proteinExistence type="predicted"/>
<reference evidence="1 2" key="1">
    <citation type="submission" date="2020-02" db="EMBL/GenBank/DDBJ databases">
        <title>Genome sequence of strain CCNWXJ40-4.</title>
        <authorList>
            <person name="Gao J."/>
            <person name="Sun J."/>
        </authorList>
    </citation>
    <scope>NUCLEOTIDE SEQUENCE [LARGE SCALE GENOMIC DNA]</scope>
    <source>
        <strain evidence="1 2">CCNWXJ 40-4</strain>
    </source>
</reference>
<dbReference type="Proteomes" id="UP001642900">
    <property type="component" value="Unassembled WGS sequence"/>
</dbReference>
<dbReference type="RefSeq" id="WP_165032889.1">
    <property type="nucleotide sequence ID" value="NZ_JAAKZF010000056.1"/>
</dbReference>